<protein>
    <submittedName>
        <fullName evidence="2">Porin, autotransporter (AT) family</fullName>
    </submittedName>
</protein>
<name>A0A484WQF3_ECOLX</name>
<dbReference type="SUPFAM" id="SSF103515">
    <property type="entry name" value="Autotransporter"/>
    <property type="match status" value="1"/>
</dbReference>
<sequence length="227" mass="25360">MALKPPLQKYTMVESYFFPMSLQNQQKRLPPSCDPKLAVTSPNLAAANTLFVMRLNDRADETRYIDPVTEQERSSRFWLRQIGGHNAWRDSNGQLRTTSAQAIWMGVDHNVHTEANGSRIENDANNNIQTRLGFHTFIRTQEKNSGPHGDDFEPFVEMNGIHNSKDFAVSINGVKVEQAGARNLGEIKHGVNGNLNPAASVWGNVGVQLGDNGYNDNAMMVGLKYKF</sequence>
<dbReference type="Proteomes" id="UP000372890">
    <property type="component" value="Unassembled WGS sequence"/>
</dbReference>
<gene>
    <name evidence="2" type="primary">icsA</name>
    <name evidence="2" type="ORF">NCTC9001_00860</name>
</gene>
<dbReference type="InterPro" id="IPR036709">
    <property type="entry name" value="Autotransporte_beta_dom_sf"/>
</dbReference>
<dbReference type="EMBL" id="CAADIS010000003">
    <property type="protein sequence ID" value="VFS13179.1"/>
    <property type="molecule type" value="Genomic_DNA"/>
</dbReference>
<dbReference type="Pfam" id="PF03797">
    <property type="entry name" value="Autotransporter"/>
    <property type="match status" value="1"/>
</dbReference>
<reference evidence="2 3" key="1">
    <citation type="submission" date="2019-03" db="EMBL/GenBank/DDBJ databases">
        <authorList>
            <consortium name="Pathogen Informatics"/>
        </authorList>
    </citation>
    <scope>NUCLEOTIDE SEQUENCE [LARGE SCALE GENOMIC DNA]</scope>
    <source>
        <strain evidence="2 3">NCTC9001</strain>
    </source>
</reference>
<dbReference type="InterPro" id="IPR005546">
    <property type="entry name" value="Autotransporte_beta"/>
</dbReference>
<organism evidence="2 3">
    <name type="scientific">Escherichia coli</name>
    <dbReference type="NCBI Taxonomy" id="562"/>
    <lineage>
        <taxon>Bacteria</taxon>
        <taxon>Pseudomonadati</taxon>
        <taxon>Pseudomonadota</taxon>
        <taxon>Gammaproteobacteria</taxon>
        <taxon>Enterobacterales</taxon>
        <taxon>Enterobacteriaceae</taxon>
        <taxon>Escherichia</taxon>
    </lineage>
</organism>
<evidence type="ECO:0000259" key="1">
    <source>
        <dbReference type="Pfam" id="PF03797"/>
    </source>
</evidence>
<dbReference type="Gene3D" id="2.40.128.130">
    <property type="entry name" value="Autotransporter beta-domain"/>
    <property type="match status" value="2"/>
</dbReference>
<dbReference type="NCBIfam" id="TIGR01414">
    <property type="entry name" value="autotrans_barl"/>
    <property type="match status" value="2"/>
</dbReference>
<proteinExistence type="predicted"/>
<evidence type="ECO:0000313" key="2">
    <source>
        <dbReference type="EMBL" id="VFS13179.1"/>
    </source>
</evidence>
<dbReference type="InterPro" id="IPR006315">
    <property type="entry name" value="OM_autotransptr_brl_dom"/>
</dbReference>
<feature type="domain" description="Autotransporter" evidence="1">
    <location>
        <begin position="99"/>
        <end position="205"/>
    </location>
</feature>
<dbReference type="AlphaFoldDB" id="A0A484WQF3"/>
<evidence type="ECO:0000313" key="3">
    <source>
        <dbReference type="Proteomes" id="UP000372890"/>
    </source>
</evidence>
<accession>A0A484WQF3</accession>
<dbReference type="GO" id="GO:0019867">
    <property type="term" value="C:outer membrane"/>
    <property type="evidence" value="ECO:0007669"/>
    <property type="project" value="InterPro"/>
</dbReference>